<accession>A0A4U5LXB2</accession>
<gene>
    <name evidence="1" type="ORF">L596_028010</name>
</gene>
<dbReference type="Proteomes" id="UP000298663">
    <property type="component" value="Unassembled WGS sequence"/>
</dbReference>
<keyword evidence="2" id="KW-1185">Reference proteome</keyword>
<comment type="caution">
    <text evidence="1">The sequence shown here is derived from an EMBL/GenBank/DDBJ whole genome shotgun (WGS) entry which is preliminary data.</text>
</comment>
<protein>
    <submittedName>
        <fullName evidence="1">Uncharacterized protein</fullName>
    </submittedName>
</protein>
<sequence>MVKQRETKGVVCRVKVFGGFVASCSPSSGLSNAEDGLEEDSSIRRFMVVVPNEEKLLERHENAVDRVRRFNRSQHNNGKRHSKNDFKCFKGFRGWVLTLTALQVVIGLKWVSPIRISSFSVDDPL</sequence>
<dbReference type="EMBL" id="AZBU02000011">
    <property type="protein sequence ID" value="TKR60823.1"/>
    <property type="molecule type" value="Genomic_DNA"/>
</dbReference>
<organism evidence="1 2">
    <name type="scientific">Steinernema carpocapsae</name>
    <name type="common">Entomopathogenic nematode</name>
    <dbReference type="NCBI Taxonomy" id="34508"/>
    <lineage>
        <taxon>Eukaryota</taxon>
        <taxon>Metazoa</taxon>
        <taxon>Ecdysozoa</taxon>
        <taxon>Nematoda</taxon>
        <taxon>Chromadorea</taxon>
        <taxon>Rhabditida</taxon>
        <taxon>Tylenchina</taxon>
        <taxon>Panagrolaimomorpha</taxon>
        <taxon>Strongyloidoidea</taxon>
        <taxon>Steinernematidae</taxon>
        <taxon>Steinernema</taxon>
    </lineage>
</organism>
<reference evidence="1 2" key="1">
    <citation type="journal article" date="2015" name="Genome Biol.">
        <title>Comparative genomics of Steinernema reveals deeply conserved gene regulatory networks.</title>
        <authorList>
            <person name="Dillman A.R."/>
            <person name="Macchietto M."/>
            <person name="Porter C.F."/>
            <person name="Rogers A."/>
            <person name="Williams B."/>
            <person name="Antoshechkin I."/>
            <person name="Lee M.M."/>
            <person name="Goodwin Z."/>
            <person name="Lu X."/>
            <person name="Lewis E.E."/>
            <person name="Goodrich-Blair H."/>
            <person name="Stock S.P."/>
            <person name="Adams B.J."/>
            <person name="Sternberg P.W."/>
            <person name="Mortazavi A."/>
        </authorList>
    </citation>
    <scope>NUCLEOTIDE SEQUENCE [LARGE SCALE GENOMIC DNA]</scope>
    <source>
        <strain evidence="1 2">ALL</strain>
    </source>
</reference>
<proteinExistence type="predicted"/>
<dbReference type="AlphaFoldDB" id="A0A4U5LXB2"/>
<name>A0A4U5LXB2_STECR</name>
<evidence type="ECO:0000313" key="1">
    <source>
        <dbReference type="EMBL" id="TKR60823.1"/>
    </source>
</evidence>
<evidence type="ECO:0000313" key="2">
    <source>
        <dbReference type="Proteomes" id="UP000298663"/>
    </source>
</evidence>
<reference evidence="1 2" key="2">
    <citation type="journal article" date="2019" name="G3 (Bethesda)">
        <title>Hybrid Assembly of the Genome of the Entomopathogenic Nematode Steinernema carpocapsae Identifies the X-Chromosome.</title>
        <authorList>
            <person name="Serra L."/>
            <person name="Macchietto M."/>
            <person name="Macias-Munoz A."/>
            <person name="McGill C.J."/>
            <person name="Rodriguez I.M."/>
            <person name="Rodriguez B."/>
            <person name="Murad R."/>
            <person name="Mortazavi A."/>
        </authorList>
    </citation>
    <scope>NUCLEOTIDE SEQUENCE [LARGE SCALE GENOMIC DNA]</scope>
    <source>
        <strain evidence="1 2">ALL</strain>
    </source>
</reference>